<protein>
    <submittedName>
        <fullName evidence="1">Uncharacterized protein</fullName>
    </submittedName>
</protein>
<dbReference type="EMBL" id="CP036348">
    <property type="protein sequence ID" value="QDV67881.1"/>
    <property type="molecule type" value="Genomic_DNA"/>
</dbReference>
<dbReference type="AlphaFoldDB" id="A0A518JQR3"/>
<keyword evidence="2" id="KW-1185">Reference proteome</keyword>
<gene>
    <name evidence="1" type="ORF">Poly24_15860</name>
</gene>
<accession>A0A518JQR3</accession>
<evidence type="ECO:0000313" key="1">
    <source>
        <dbReference type="EMBL" id="QDV67881.1"/>
    </source>
</evidence>
<proteinExistence type="predicted"/>
<dbReference type="Proteomes" id="UP000315082">
    <property type="component" value="Chromosome"/>
</dbReference>
<dbReference type="KEGG" id="rcf:Poly24_15860"/>
<sequence>MHGKGLVHYASLNGMAFNRVPSGPRVVVGCSIDSSASRIFYLTALIAASISRT</sequence>
<evidence type="ECO:0000313" key="2">
    <source>
        <dbReference type="Proteomes" id="UP000315082"/>
    </source>
</evidence>
<organism evidence="1 2">
    <name type="scientific">Rosistilla carotiformis</name>
    <dbReference type="NCBI Taxonomy" id="2528017"/>
    <lineage>
        <taxon>Bacteria</taxon>
        <taxon>Pseudomonadati</taxon>
        <taxon>Planctomycetota</taxon>
        <taxon>Planctomycetia</taxon>
        <taxon>Pirellulales</taxon>
        <taxon>Pirellulaceae</taxon>
        <taxon>Rosistilla</taxon>
    </lineage>
</organism>
<name>A0A518JQR3_9BACT</name>
<reference evidence="1 2" key="1">
    <citation type="submission" date="2019-02" db="EMBL/GenBank/DDBJ databases">
        <title>Deep-cultivation of Planctomycetes and their phenomic and genomic characterization uncovers novel biology.</title>
        <authorList>
            <person name="Wiegand S."/>
            <person name="Jogler M."/>
            <person name="Boedeker C."/>
            <person name="Pinto D."/>
            <person name="Vollmers J."/>
            <person name="Rivas-Marin E."/>
            <person name="Kohn T."/>
            <person name="Peeters S.H."/>
            <person name="Heuer A."/>
            <person name="Rast P."/>
            <person name="Oberbeckmann S."/>
            <person name="Bunk B."/>
            <person name="Jeske O."/>
            <person name="Meyerdierks A."/>
            <person name="Storesund J.E."/>
            <person name="Kallscheuer N."/>
            <person name="Luecker S."/>
            <person name="Lage O.M."/>
            <person name="Pohl T."/>
            <person name="Merkel B.J."/>
            <person name="Hornburger P."/>
            <person name="Mueller R.-W."/>
            <person name="Bruemmer F."/>
            <person name="Labrenz M."/>
            <person name="Spormann A.M."/>
            <person name="Op den Camp H."/>
            <person name="Overmann J."/>
            <person name="Amann R."/>
            <person name="Jetten M.S.M."/>
            <person name="Mascher T."/>
            <person name="Medema M.H."/>
            <person name="Devos D.P."/>
            <person name="Kaster A.-K."/>
            <person name="Ovreas L."/>
            <person name="Rohde M."/>
            <person name="Galperin M.Y."/>
            <person name="Jogler C."/>
        </authorList>
    </citation>
    <scope>NUCLEOTIDE SEQUENCE [LARGE SCALE GENOMIC DNA]</scope>
    <source>
        <strain evidence="1 2">Poly24</strain>
    </source>
</reference>